<keyword evidence="5" id="KW-0479">Metal-binding</keyword>
<comment type="similarity">
    <text evidence="4">Belongs to the CDIP1/LITAF family.</text>
</comment>
<feature type="region of interest" description="Disordered" evidence="8">
    <location>
        <begin position="1"/>
        <end position="41"/>
    </location>
</feature>
<sequence>MEPPSYDEATLHPPARNTQGLYTPPPPSYNASLSSPSTPPPTYVEAVRIQQDPFPVLSLPSVPTSVTSTPRNTGYIIHPHTQVGARQTVNTSQTQPAPVRISLSHLTRKPGFVRCPHCRRTVTTKVKYHPNKDAWGLCLLLAVMGLICGFCLIPLVACGLQDAYHSCPECGRHLFTYKRP</sequence>
<dbReference type="SMART" id="SM00714">
    <property type="entry name" value="LITAF"/>
    <property type="match status" value="1"/>
</dbReference>
<dbReference type="PROSITE" id="PS51837">
    <property type="entry name" value="LITAF"/>
    <property type="match status" value="1"/>
</dbReference>
<dbReference type="GO" id="GO:0098574">
    <property type="term" value="C:cytoplasmic side of lysosomal membrane"/>
    <property type="evidence" value="ECO:0007669"/>
    <property type="project" value="TreeGrafter"/>
</dbReference>
<evidence type="ECO:0000256" key="6">
    <source>
        <dbReference type="ARBA" id="ARBA00022833"/>
    </source>
</evidence>
<dbReference type="GO" id="GO:0008270">
    <property type="term" value="F:zinc ion binding"/>
    <property type="evidence" value="ECO:0007669"/>
    <property type="project" value="TreeGrafter"/>
</dbReference>
<feature type="transmembrane region" description="Helical" evidence="9">
    <location>
        <begin position="134"/>
        <end position="157"/>
    </location>
</feature>
<evidence type="ECO:0000313" key="11">
    <source>
        <dbReference type="EMBL" id="CAB1457731.1"/>
    </source>
</evidence>
<evidence type="ECO:0000259" key="10">
    <source>
        <dbReference type="PROSITE" id="PS51837"/>
    </source>
</evidence>
<dbReference type="Proteomes" id="UP001153269">
    <property type="component" value="Unassembled WGS sequence"/>
</dbReference>
<comment type="subcellular location">
    <subcellularLocation>
        <location evidence="1">Endosome membrane</location>
        <topology evidence="1">Peripheral membrane protein</topology>
        <orientation evidence="1">Cytoplasmic side</orientation>
    </subcellularLocation>
    <subcellularLocation>
        <location evidence="2">Late endosome membrane</location>
    </subcellularLocation>
    <subcellularLocation>
        <location evidence="3">Lysosome membrane</location>
        <topology evidence="3">Peripheral membrane protein</topology>
        <orientation evidence="3">Cytoplasmic side</orientation>
    </subcellularLocation>
</comment>
<dbReference type="AlphaFoldDB" id="A0A9N7VSW7"/>
<keyword evidence="12" id="KW-1185">Reference proteome</keyword>
<evidence type="ECO:0000256" key="7">
    <source>
        <dbReference type="ARBA" id="ARBA00023136"/>
    </source>
</evidence>
<dbReference type="GO" id="GO:0098560">
    <property type="term" value="C:cytoplasmic side of late endosome membrane"/>
    <property type="evidence" value="ECO:0007669"/>
    <property type="project" value="TreeGrafter"/>
</dbReference>
<proteinExistence type="inferred from homology"/>
<accession>A0A9N7VSW7</accession>
<dbReference type="PANTHER" id="PTHR23292:SF46">
    <property type="entry name" value="LIPOPOLYSACCHARIDE-INDUCED TUMOR NECROSIS FACTOR-ALPHA FACTOR HOMOLOG"/>
    <property type="match status" value="1"/>
</dbReference>
<comment type="caution">
    <text evidence="11">The sequence shown here is derived from an EMBL/GenBank/DDBJ whole genome shotgun (WGS) entry which is preliminary data.</text>
</comment>
<gene>
    <name evidence="11" type="ORF">PLEPLA_LOCUS45556</name>
</gene>
<protein>
    <recommendedName>
        <fullName evidence="10">LITAF domain-containing protein</fullName>
    </recommendedName>
</protein>
<evidence type="ECO:0000256" key="3">
    <source>
        <dbReference type="ARBA" id="ARBA00004630"/>
    </source>
</evidence>
<name>A0A9N7VSW7_PLEPL</name>
<keyword evidence="6" id="KW-0862">Zinc</keyword>
<dbReference type="Pfam" id="PF10601">
    <property type="entry name" value="zf-LITAF-like"/>
    <property type="match status" value="1"/>
</dbReference>
<dbReference type="PANTHER" id="PTHR23292">
    <property type="entry name" value="LIPOPOLYSACCHARIDE-INDUCED TUMOR NECROSIS FACTOR-ALPHA FACTOR"/>
    <property type="match status" value="1"/>
</dbReference>
<dbReference type="InterPro" id="IPR037519">
    <property type="entry name" value="LITAF_fam"/>
</dbReference>
<dbReference type="InterPro" id="IPR006629">
    <property type="entry name" value="LITAF"/>
</dbReference>
<keyword evidence="9" id="KW-0812">Transmembrane</keyword>
<evidence type="ECO:0000256" key="4">
    <source>
        <dbReference type="ARBA" id="ARBA00005975"/>
    </source>
</evidence>
<dbReference type="EMBL" id="CADEAL010004355">
    <property type="protein sequence ID" value="CAB1457731.1"/>
    <property type="molecule type" value="Genomic_DNA"/>
</dbReference>
<dbReference type="GO" id="GO:0005634">
    <property type="term" value="C:nucleus"/>
    <property type="evidence" value="ECO:0007669"/>
    <property type="project" value="TreeGrafter"/>
</dbReference>
<keyword evidence="7 9" id="KW-0472">Membrane</keyword>
<organism evidence="11 12">
    <name type="scientific">Pleuronectes platessa</name>
    <name type="common">European plaice</name>
    <dbReference type="NCBI Taxonomy" id="8262"/>
    <lineage>
        <taxon>Eukaryota</taxon>
        <taxon>Metazoa</taxon>
        <taxon>Chordata</taxon>
        <taxon>Craniata</taxon>
        <taxon>Vertebrata</taxon>
        <taxon>Euteleostomi</taxon>
        <taxon>Actinopterygii</taxon>
        <taxon>Neopterygii</taxon>
        <taxon>Teleostei</taxon>
        <taxon>Neoteleostei</taxon>
        <taxon>Acanthomorphata</taxon>
        <taxon>Carangaria</taxon>
        <taxon>Pleuronectiformes</taxon>
        <taxon>Pleuronectoidei</taxon>
        <taxon>Pleuronectidae</taxon>
        <taxon>Pleuronectes</taxon>
    </lineage>
</organism>
<evidence type="ECO:0000256" key="8">
    <source>
        <dbReference type="SAM" id="MobiDB-lite"/>
    </source>
</evidence>
<evidence type="ECO:0000256" key="2">
    <source>
        <dbReference type="ARBA" id="ARBA00004414"/>
    </source>
</evidence>
<reference evidence="11" key="1">
    <citation type="submission" date="2020-03" db="EMBL/GenBank/DDBJ databases">
        <authorList>
            <person name="Weist P."/>
        </authorList>
    </citation>
    <scope>NUCLEOTIDE SEQUENCE</scope>
</reference>
<keyword evidence="9" id="KW-1133">Transmembrane helix</keyword>
<feature type="domain" description="LITAF" evidence="10">
    <location>
        <begin position="95"/>
        <end position="179"/>
    </location>
</feature>
<evidence type="ECO:0000256" key="1">
    <source>
        <dbReference type="ARBA" id="ARBA00004125"/>
    </source>
</evidence>
<evidence type="ECO:0000256" key="5">
    <source>
        <dbReference type="ARBA" id="ARBA00022723"/>
    </source>
</evidence>
<evidence type="ECO:0000313" key="12">
    <source>
        <dbReference type="Proteomes" id="UP001153269"/>
    </source>
</evidence>
<evidence type="ECO:0000256" key="9">
    <source>
        <dbReference type="SAM" id="Phobius"/>
    </source>
</evidence>